<dbReference type="PANTHER" id="PTHR16100">
    <property type="entry name" value="PHOSPHOINOSITIDE-INTERACTING PROTEIN FAMILY MEMBER"/>
    <property type="match status" value="1"/>
</dbReference>
<evidence type="ECO:0008006" key="8">
    <source>
        <dbReference type="Google" id="ProtNLM"/>
    </source>
</evidence>
<evidence type="ECO:0000256" key="2">
    <source>
        <dbReference type="ARBA" id="ARBA00022692"/>
    </source>
</evidence>
<evidence type="ECO:0000256" key="4">
    <source>
        <dbReference type="ARBA" id="ARBA00023136"/>
    </source>
</evidence>
<organism evidence="6 7">
    <name type="scientific">Chelydra serpentina</name>
    <name type="common">Snapping turtle</name>
    <name type="synonym">Testudo serpentina</name>
    <dbReference type="NCBI Taxonomy" id="8475"/>
    <lineage>
        <taxon>Eukaryota</taxon>
        <taxon>Metazoa</taxon>
        <taxon>Chordata</taxon>
        <taxon>Craniata</taxon>
        <taxon>Vertebrata</taxon>
        <taxon>Euteleostomi</taxon>
        <taxon>Archelosauria</taxon>
        <taxon>Testudinata</taxon>
        <taxon>Testudines</taxon>
        <taxon>Cryptodira</taxon>
        <taxon>Durocryptodira</taxon>
        <taxon>Americhelydia</taxon>
        <taxon>Chelydroidea</taxon>
        <taxon>Chelydridae</taxon>
        <taxon>Chelydra</taxon>
    </lineage>
</organism>
<dbReference type="AlphaFoldDB" id="A0A8C3S959"/>
<dbReference type="InterPro" id="IPR032536">
    <property type="entry name" value="TMEM100"/>
</dbReference>
<name>A0A8C3S959_CHESE</name>
<dbReference type="GO" id="GO:0071773">
    <property type="term" value="P:cellular response to BMP stimulus"/>
    <property type="evidence" value="ECO:0007669"/>
    <property type="project" value="TreeGrafter"/>
</dbReference>
<accession>A0A8C3S959</accession>
<keyword evidence="7" id="KW-1185">Reference proteome</keyword>
<keyword evidence="4 5" id="KW-0472">Membrane</keyword>
<comment type="subcellular location">
    <subcellularLocation>
        <location evidence="1">Membrane</location>
        <topology evidence="1">Multi-pass membrane protein</topology>
    </subcellularLocation>
</comment>
<dbReference type="Proteomes" id="UP000694403">
    <property type="component" value="Unplaced"/>
</dbReference>
<evidence type="ECO:0000256" key="1">
    <source>
        <dbReference type="ARBA" id="ARBA00004141"/>
    </source>
</evidence>
<evidence type="ECO:0000313" key="6">
    <source>
        <dbReference type="Ensembl" id="ENSCSRP00000010472.1"/>
    </source>
</evidence>
<keyword evidence="3 5" id="KW-1133">Transmembrane helix</keyword>
<protein>
    <recommendedName>
        <fullName evidence="8">Transmembrane protein 100</fullName>
    </recommendedName>
</protein>
<evidence type="ECO:0000313" key="7">
    <source>
        <dbReference type="Proteomes" id="UP000694403"/>
    </source>
</evidence>
<sequence>MSAPPAPSDRVTVNMATEEVQIQPCPDPRLVSTATGGVEGACHRCLVPFSVVAALIGVAVTALAYARDAHGSVLWMLGVALLGAGLLGLAGSCLARCCRGRKIRGWRHGSFTLLVGDQLQKKMVV</sequence>
<dbReference type="Pfam" id="PF16311">
    <property type="entry name" value="TMEM100"/>
    <property type="match status" value="1"/>
</dbReference>
<dbReference type="PANTHER" id="PTHR16100:SF5">
    <property type="entry name" value="TRANSMEMBRANE PROTEIN 100"/>
    <property type="match status" value="1"/>
</dbReference>
<feature type="transmembrane region" description="Helical" evidence="5">
    <location>
        <begin position="45"/>
        <end position="66"/>
    </location>
</feature>
<evidence type="ECO:0000256" key="3">
    <source>
        <dbReference type="ARBA" id="ARBA00022989"/>
    </source>
</evidence>
<feature type="transmembrane region" description="Helical" evidence="5">
    <location>
        <begin position="72"/>
        <end position="95"/>
    </location>
</feature>
<evidence type="ECO:0000256" key="5">
    <source>
        <dbReference type="SAM" id="Phobius"/>
    </source>
</evidence>
<dbReference type="GO" id="GO:0005886">
    <property type="term" value="C:plasma membrane"/>
    <property type="evidence" value="ECO:0007669"/>
    <property type="project" value="TreeGrafter"/>
</dbReference>
<proteinExistence type="predicted"/>
<dbReference type="Ensembl" id="ENSCSRT00000010850.1">
    <property type="protein sequence ID" value="ENSCSRP00000010472.1"/>
    <property type="gene ID" value="ENSCSRG00000007839.1"/>
</dbReference>
<reference evidence="6" key="2">
    <citation type="submission" date="2025-09" db="UniProtKB">
        <authorList>
            <consortium name="Ensembl"/>
        </authorList>
    </citation>
    <scope>IDENTIFICATION</scope>
</reference>
<reference evidence="6" key="1">
    <citation type="submission" date="2025-08" db="UniProtKB">
        <authorList>
            <consortium name="Ensembl"/>
        </authorList>
    </citation>
    <scope>IDENTIFICATION</scope>
</reference>
<keyword evidence="2 5" id="KW-0812">Transmembrane</keyword>